<dbReference type="InterPro" id="IPR002547">
    <property type="entry name" value="tRNA-bd_dom"/>
</dbReference>
<dbReference type="Pfam" id="PF01588">
    <property type="entry name" value="tRNA_bind"/>
    <property type="match status" value="1"/>
</dbReference>
<reference evidence="4" key="1">
    <citation type="journal article" date="2014" name="Front. Microbiol.">
        <title>High frequency of phylogenetically diverse reductive dehalogenase-homologous genes in deep subseafloor sedimentary metagenomes.</title>
        <authorList>
            <person name="Kawai M."/>
            <person name="Futagami T."/>
            <person name="Toyoda A."/>
            <person name="Takaki Y."/>
            <person name="Nishi S."/>
            <person name="Hori S."/>
            <person name="Arai W."/>
            <person name="Tsubouchi T."/>
            <person name="Morono Y."/>
            <person name="Uchiyama I."/>
            <person name="Ito T."/>
            <person name="Fujiyama A."/>
            <person name="Inagaki F."/>
            <person name="Takami H."/>
        </authorList>
    </citation>
    <scope>NUCLEOTIDE SEQUENCE</scope>
    <source>
        <strain evidence="4">Expedition CK06-06</strain>
    </source>
</reference>
<keyword evidence="1" id="KW-0820">tRNA-binding</keyword>
<dbReference type="InterPro" id="IPR033714">
    <property type="entry name" value="tRNA_bind_bactPheRS"/>
</dbReference>
<name>X0RMP0_9ZZZZ</name>
<gene>
    <name evidence="4" type="ORF">S01H1_00035</name>
</gene>
<proteinExistence type="predicted"/>
<keyword evidence="2" id="KW-0694">RNA-binding</keyword>
<feature type="domain" description="TRNA-binding" evidence="3">
    <location>
        <begin position="39"/>
        <end position="122"/>
    </location>
</feature>
<evidence type="ECO:0000313" key="4">
    <source>
        <dbReference type="EMBL" id="GAF70084.1"/>
    </source>
</evidence>
<dbReference type="Gene3D" id="2.40.50.140">
    <property type="entry name" value="Nucleic acid-binding proteins"/>
    <property type="match status" value="1"/>
</dbReference>
<sequence length="122" mass="13521">MQVSYNLLKEYVDIDMSAEELTQRLTINGIILERMENISTEIEKVVVGKITSMSQHPENKKLIICQVDIKEGTLQIICGAKNIKVSDKVAVALDGAKLPQIGIIKSKKFKNVLSSRMLCSAS</sequence>
<evidence type="ECO:0000256" key="2">
    <source>
        <dbReference type="ARBA" id="ARBA00022884"/>
    </source>
</evidence>
<dbReference type="InterPro" id="IPR012340">
    <property type="entry name" value="NA-bd_OB-fold"/>
</dbReference>
<dbReference type="SUPFAM" id="SSF50249">
    <property type="entry name" value="Nucleic acid-binding proteins"/>
    <property type="match status" value="1"/>
</dbReference>
<organism evidence="4">
    <name type="scientific">marine sediment metagenome</name>
    <dbReference type="NCBI Taxonomy" id="412755"/>
    <lineage>
        <taxon>unclassified sequences</taxon>
        <taxon>metagenomes</taxon>
        <taxon>ecological metagenomes</taxon>
    </lineage>
</organism>
<comment type="caution">
    <text evidence="4">The sequence shown here is derived from an EMBL/GenBank/DDBJ whole genome shotgun (WGS) entry which is preliminary data.</text>
</comment>
<dbReference type="CDD" id="cd02796">
    <property type="entry name" value="tRNA_bind_bactPheRS"/>
    <property type="match status" value="1"/>
</dbReference>
<dbReference type="EMBL" id="BARS01000008">
    <property type="protein sequence ID" value="GAF70084.1"/>
    <property type="molecule type" value="Genomic_DNA"/>
</dbReference>
<evidence type="ECO:0000256" key="1">
    <source>
        <dbReference type="ARBA" id="ARBA00022555"/>
    </source>
</evidence>
<accession>X0RMP0</accession>
<dbReference type="PROSITE" id="PS50886">
    <property type="entry name" value="TRBD"/>
    <property type="match status" value="1"/>
</dbReference>
<dbReference type="GO" id="GO:0000049">
    <property type="term" value="F:tRNA binding"/>
    <property type="evidence" value="ECO:0007669"/>
    <property type="project" value="UniProtKB-KW"/>
</dbReference>
<evidence type="ECO:0000259" key="3">
    <source>
        <dbReference type="PROSITE" id="PS50886"/>
    </source>
</evidence>
<feature type="non-terminal residue" evidence="4">
    <location>
        <position position="122"/>
    </location>
</feature>
<dbReference type="AlphaFoldDB" id="X0RMP0"/>
<protein>
    <recommendedName>
        <fullName evidence="3">tRNA-binding domain-containing protein</fullName>
    </recommendedName>
</protein>